<dbReference type="PANTHER" id="PTHR15020">
    <property type="entry name" value="FLAVIN REDUCTASE-RELATED"/>
    <property type="match status" value="1"/>
</dbReference>
<proteinExistence type="predicted"/>
<evidence type="ECO:0000313" key="2">
    <source>
        <dbReference type="EMBL" id="KAG7094240.1"/>
    </source>
</evidence>
<dbReference type="RefSeq" id="XP_043010710.1">
    <property type="nucleotide sequence ID" value="XM_043152624.1"/>
</dbReference>
<name>A0A9P7S347_9AGAR</name>
<dbReference type="KEGG" id="more:E1B28_007845"/>
<comment type="caution">
    <text evidence="2">The sequence shown here is derived from an EMBL/GenBank/DDBJ whole genome shotgun (WGS) entry which is preliminary data.</text>
</comment>
<feature type="domain" description="NAD(P)-binding" evidence="1">
    <location>
        <begin position="8"/>
        <end position="217"/>
    </location>
</feature>
<dbReference type="InterPro" id="IPR036291">
    <property type="entry name" value="NAD(P)-bd_dom_sf"/>
</dbReference>
<dbReference type="EMBL" id="CM032184">
    <property type="protein sequence ID" value="KAG7094240.1"/>
    <property type="molecule type" value="Genomic_DNA"/>
</dbReference>
<dbReference type="SUPFAM" id="SSF51735">
    <property type="entry name" value="NAD(P)-binding Rossmann-fold domains"/>
    <property type="match status" value="1"/>
</dbReference>
<dbReference type="Gene3D" id="3.40.50.720">
    <property type="entry name" value="NAD(P)-binding Rossmann-like Domain"/>
    <property type="match status" value="1"/>
</dbReference>
<evidence type="ECO:0000313" key="3">
    <source>
        <dbReference type="Proteomes" id="UP001049176"/>
    </source>
</evidence>
<evidence type="ECO:0000259" key="1">
    <source>
        <dbReference type="Pfam" id="PF13460"/>
    </source>
</evidence>
<dbReference type="AlphaFoldDB" id="A0A9P7S347"/>
<sequence>MARILLLGGHGKIAMKMTRILAARNHTVTSIIRNPDHAEEIRALDSKPHHVNPVVASIEEADDDSAKKLMENIDWVIWSAGAGGKGGEERTKAVDEVAAKRFIAAAIASPTPSKFLMVSANCSRRSPASYWTEKDIEGYQETWKVIPAYCEAKTVADEFLWTESRKVVGKKWQDICLRPGWLLDEPGNGKVDLGRAKTHGGVPRDDVAAVAVELLEKSDMENKNAAGLWIDLVGGDEPILDAVNRVLVDKASSRE</sequence>
<dbReference type="GeneID" id="66076921"/>
<dbReference type="PANTHER" id="PTHR15020:SF50">
    <property type="entry name" value="UPF0659 PROTEIN YMR090W"/>
    <property type="match status" value="1"/>
</dbReference>
<accession>A0A9P7S347</accession>
<dbReference type="Proteomes" id="UP001049176">
    <property type="component" value="Chromosome 4"/>
</dbReference>
<keyword evidence="3" id="KW-1185">Reference proteome</keyword>
<organism evidence="2 3">
    <name type="scientific">Marasmius oreades</name>
    <name type="common">fairy-ring Marasmius</name>
    <dbReference type="NCBI Taxonomy" id="181124"/>
    <lineage>
        <taxon>Eukaryota</taxon>
        <taxon>Fungi</taxon>
        <taxon>Dikarya</taxon>
        <taxon>Basidiomycota</taxon>
        <taxon>Agaricomycotina</taxon>
        <taxon>Agaricomycetes</taxon>
        <taxon>Agaricomycetidae</taxon>
        <taxon>Agaricales</taxon>
        <taxon>Marasmiineae</taxon>
        <taxon>Marasmiaceae</taxon>
        <taxon>Marasmius</taxon>
    </lineage>
</organism>
<dbReference type="InterPro" id="IPR016040">
    <property type="entry name" value="NAD(P)-bd_dom"/>
</dbReference>
<protein>
    <recommendedName>
        <fullName evidence="1">NAD(P)-binding domain-containing protein</fullName>
    </recommendedName>
</protein>
<dbReference type="Pfam" id="PF13460">
    <property type="entry name" value="NAD_binding_10"/>
    <property type="match status" value="1"/>
</dbReference>
<reference evidence="2" key="1">
    <citation type="journal article" date="2021" name="Genome Biol. Evol.">
        <title>The assembled and annotated genome of the fairy-ring fungus Marasmius oreades.</title>
        <authorList>
            <person name="Hiltunen M."/>
            <person name="Ament-Velasquez S.L."/>
            <person name="Johannesson H."/>
        </authorList>
    </citation>
    <scope>NUCLEOTIDE SEQUENCE</scope>
    <source>
        <strain evidence="2">03SP1</strain>
    </source>
</reference>
<dbReference type="OrthoDB" id="10254604at2759"/>
<gene>
    <name evidence="2" type="ORF">E1B28_007845</name>
</gene>